<evidence type="ECO:0000313" key="2">
    <source>
        <dbReference type="EMBL" id="KAK3877936.1"/>
    </source>
</evidence>
<organism evidence="2 3">
    <name type="scientific">Petrolisthes cinctipes</name>
    <name type="common">Flat porcelain crab</name>
    <dbReference type="NCBI Taxonomy" id="88211"/>
    <lineage>
        <taxon>Eukaryota</taxon>
        <taxon>Metazoa</taxon>
        <taxon>Ecdysozoa</taxon>
        <taxon>Arthropoda</taxon>
        <taxon>Crustacea</taxon>
        <taxon>Multicrustacea</taxon>
        <taxon>Malacostraca</taxon>
        <taxon>Eumalacostraca</taxon>
        <taxon>Eucarida</taxon>
        <taxon>Decapoda</taxon>
        <taxon>Pleocyemata</taxon>
        <taxon>Anomura</taxon>
        <taxon>Galatheoidea</taxon>
        <taxon>Porcellanidae</taxon>
        <taxon>Petrolisthes</taxon>
    </lineage>
</organism>
<feature type="compositionally biased region" description="Acidic residues" evidence="1">
    <location>
        <begin position="445"/>
        <end position="466"/>
    </location>
</feature>
<feature type="compositionally biased region" description="Polar residues" evidence="1">
    <location>
        <begin position="472"/>
        <end position="481"/>
    </location>
</feature>
<comment type="caution">
    <text evidence="2">The sequence shown here is derived from an EMBL/GenBank/DDBJ whole genome shotgun (WGS) entry which is preliminary data.</text>
</comment>
<sequence length="481" mass="55662">MSDNDEQVDDPGVQRGRKRCRDPAKWKQNIAKRQRNRGEEYVSRTTGRHVPARCVGAPCRDGCFDKITRPIVDILHSNFWQIGDFGLQNSFLQKHVAQLPVKRRRPVQNPNAARRRSATLQYTLSHCQTSYTLCKTGFLSILGISEARVKTAMLSMSSTGSPRGDLRGHHPPGVMVSREVVNRVLQHILSFPTVSSHYTRAKSPHMRYLEGHLNIRKLYRLYLLWMEEHYRTEKRVKLSFYRKKFRGFNLGLKPPMTDTCTRCDTFKVAIEKANPEAKAELRENNEKHLDLARRGQRLMKRGYCIAISGATIENQEVIVMRRSDFLDIDVLQKCVTVRKPRQPYSFKDARQFAFRLNFREGYQLAMDYDGPMGSVRLQKGNAGYRPSLFNLLKVTLPLKYLTVRAIDPCKIKHLEDFLDMMTVSQGQYLQYIIEQQRELTRNDTVEDEEDLDNDLDDHLDYEDGDGDRDTRPSTNPATSSQ</sequence>
<gene>
    <name evidence="2" type="ORF">Pcinc_017404</name>
</gene>
<name>A0AAE1FQT0_PETCI</name>
<feature type="region of interest" description="Disordered" evidence="1">
    <location>
        <begin position="440"/>
        <end position="481"/>
    </location>
</feature>
<feature type="region of interest" description="Disordered" evidence="1">
    <location>
        <begin position="1"/>
        <end position="44"/>
    </location>
</feature>
<keyword evidence="3" id="KW-1185">Reference proteome</keyword>
<protein>
    <submittedName>
        <fullName evidence="2">Uncharacterized protein</fullName>
    </submittedName>
</protein>
<dbReference type="PANTHER" id="PTHR10773:SF19">
    <property type="match status" value="1"/>
</dbReference>
<dbReference type="AlphaFoldDB" id="A0AAE1FQT0"/>
<accession>A0AAE1FQT0</accession>
<evidence type="ECO:0000256" key="1">
    <source>
        <dbReference type="SAM" id="MobiDB-lite"/>
    </source>
</evidence>
<dbReference type="PANTHER" id="PTHR10773">
    <property type="entry name" value="DNA-DIRECTED RNA POLYMERASES I, II, AND III SUBUNIT RPABC2"/>
    <property type="match status" value="1"/>
</dbReference>
<proteinExistence type="predicted"/>
<evidence type="ECO:0000313" key="3">
    <source>
        <dbReference type="Proteomes" id="UP001286313"/>
    </source>
</evidence>
<reference evidence="2" key="1">
    <citation type="submission" date="2023-10" db="EMBL/GenBank/DDBJ databases">
        <title>Genome assemblies of two species of porcelain crab, Petrolisthes cinctipes and Petrolisthes manimaculis (Anomura: Porcellanidae).</title>
        <authorList>
            <person name="Angst P."/>
        </authorList>
    </citation>
    <scope>NUCLEOTIDE SEQUENCE</scope>
    <source>
        <strain evidence="2">PB745_01</strain>
        <tissue evidence="2">Gill</tissue>
    </source>
</reference>
<dbReference type="EMBL" id="JAWQEG010001608">
    <property type="protein sequence ID" value="KAK3877936.1"/>
    <property type="molecule type" value="Genomic_DNA"/>
</dbReference>
<dbReference type="Proteomes" id="UP001286313">
    <property type="component" value="Unassembled WGS sequence"/>
</dbReference>